<proteinExistence type="predicted"/>
<accession>A0A7S4G1I3</accession>
<organism evidence="1">
    <name type="scientific">Eutreptiella gymnastica</name>
    <dbReference type="NCBI Taxonomy" id="73025"/>
    <lineage>
        <taxon>Eukaryota</taxon>
        <taxon>Discoba</taxon>
        <taxon>Euglenozoa</taxon>
        <taxon>Euglenida</taxon>
        <taxon>Spirocuta</taxon>
        <taxon>Euglenophyceae</taxon>
        <taxon>Eutreptiales</taxon>
        <taxon>Eutreptiaceae</taxon>
        <taxon>Eutreptiella</taxon>
    </lineage>
</organism>
<reference evidence="1" key="1">
    <citation type="submission" date="2021-01" db="EMBL/GenBank/DDBJ databases">
        <authorList>
            <person name="Corre E."/>
            <person name="Pelletier E."/>
            <person name="Niang G."/>
            <person name="Scheremetjew M."/>
            <person name="Finn R."/>
            <person name="Kale V."/>
            <person name="Holt S."/>
            <person name="Cochrane G."/>
            <person name="Meng A."/>
            <person name="Brown T."/>
            <person name="Cohen L."/>
        </authorList>
    </citation>
    <scope>NUCLEOTIDE SEQUENCE</scope>
    <source>
        <strain evidence="1">CCMP1594</strain>
    </source>
</reference>
<name>A0A7S4G1I3_9EUGL</name>
<protein>
    <submittedName>
        <fullName evidence="1">Uncharacterized protein</fullName>
    </submittedName>
</protein>
<gene>
    <name evidence="1" type="ORF">EGYM00163_LOCUS33395</name>
</gene>
<dbReference type="EMBL" id="HBJA01096495">
    <property type="protein sequence ID" value="CAE0822195.1"/>
    <property type="molecule type" value="Transcribed_RNA"/>
</dbReference>
<evidence type="ECO:0000313" key="1">
    <source>
        <dbReference type="EMBL" id="CAE0822195.1"/>
    </source>
</evidence>
<sequence>MRCRPLTNPLRWRCVILLHVRVRRACKQGWLRCINVRVTVDGDPLLLRSTLASGSKQNGGALSSARTSAVGGHVSSPVACLYWRRERGSYWKQTVVASPEFDLLRWWAHECVALPALGDAALNVLAAPVSIRLVCKRTPSPPLLPVEMQSELLPPYLSPC</sequence>
<dbReference type="AlphaFoldDB" id="A0A7S4G1I3"/>